<evidence type="ECO:0000313" key="2">
    <source>
        <dbReference type="Proteomes" id="UP001320831"/>
    </source>
</evidence>
<gene>
    <name evidence="1" type="ORF">N5A92_26070</name>
</gene>
<keyword evidence="2" id="KW-1185">Reference proteome</keyword>
<sequence>MRVIRNSVLRPWPQPAASTCANEFRAFVALPMASLLKVLSRLNFFAQRAAARQNDSPSGTLAAQLGRNGTAGSSVLSPYMAVF</sequence>
<proteinExistence type="predicted"/>
<reference evidence="1 2" key="1">
    <citation type="submission" date="2022-09" db="EMBL/GenBank/DDBJ databases">
        <title>Chelativorans salina sp. nov., a novel slightly halophilic bacterium isolated from a saline lake sediment enrichment.</title>
        <authorList>
            <person name="Gao L."/>
            <person name="Fang B.-Z."/>
            <person name="Li W.-J."/>
        </authorList>
    </citation>
    <scope>NUCLEOTIDE SEQUENCE [LARGE SCALE GENOMIC DNA]</scope>
    <source>
        <strain evidence="1 2">EGI FJ00035</strain>
    </source>
</reference>
<name>A0ABT2LVC2_9HYPH</name>
<evidence type="ECO:0000313" key="1">
    <source>
        <dbReference type="EMBL" id="MCT7378482.1"/>
    </source>
</evidence>
<protein>
    <submittedName>
        <fullName evidence="1">Uncharacterized protein</fullName>
    </submittedName>
</protein>
<dbReference type="EMBL" id="JAOCZP010000014">
    <property type="protein sequence ID" value="MCT7378482.1"/>
    <property type="molecule type" value="Genomic_DNA"/>
</dbReference>
<comment type="caution">
    <text evidence="1">The sequence shown here is derived from an EMBL/GenBank/DDBJ whole genome shotgun (WGS) entry which is preliminary data.</text>
</comment>
<dbReference type="Proteomes" id="UP001320831">
    <property type="component" value="Unassembled WGS sequence"/>
</dbReference>
<accession>A0ABT2LVC2</accession>
<organism evidence="1 2">
    <name type="scientific">Chelativorans salis</name>
    <dbReference type="NCBI Taxonomy" id="2978478"/>
    <lineage>
        <taxon>Bacteria</taxon>
        <taxon>Pseudomonadati</taxon>
        <taxon>Pseudomonadota</taxon>
        <taxon>Alphaproteobacteria</taxon>
        <taxon>Hyphomicrobiales</taxon>
        <taxon>Phyllobacteriaceae</taxon>
        <taxon>Chelativorans</taxon>
    </lineage>
</organism>